<sequence>MERGKRVMQPEEDFDLNMMPEEYMNAKKARIFKLGDNVKELSKTQTVFNKEKEDECETVKKAKIFEIEAALDHMMLTSTRETYRNKELKKNLIEYIEENEMPVKVKELKKEKDQNLLWESIIIMKELVGMDPEATSSQSGISDNNNKNIE</sequence>
<protein>
    <submittedName>
        <fullName evidence="1">Uncharacterized protein</fullName>
    </submittedName>
</protein>
<dbReference type="OrthoDB" id="1101375at2759"/>
<reference evidence="1" key="1">
    <citation type="submission" date="2020-01" db="EMBL/GenBank/DDBJ databases">
        <authorList>
            <person name="Mishra B."/>
        </authorList>
    </citation>
    <scope>NUCLEOTIDE SEQUENCE [LARGE SCALE GENOMIC DNA]</scope>
</reference>
<dbReference type="EMBL" id="CACVBM020001129">
    <property type="protein sequence ID" value="CAA7033296.1"/>
    <property type="molecule type" value="Genomic_DNA"/>
</dbReference>
<proteinExistence type="predicted"/>
<name>A0A6D2J7N9_9BRAS</name>
<dbReference type="Proteomes" id="UP000467841">
    <property type="component" value="Unassembled WGS sequence"/>
</dbReference>
<dbReference type="AlphaFoldDB" id="A0A6D2J7N9"/>
<evidence type="ECO:0000313" key="1">
    <source>
        <dbReference type="EMBL" id="CAA7033296.1"/>
    </source>
</evidence>
<gene>
    <name evidence="1" type="ORF">MERR_LOCUS20531</name>
</gene>
<organism evidence="1 2">
    <name type="scientific">Microthlaspi erraticum</name>
    <dbReference type="NCBI Taxonomy" id="1685480"/>
    <lineage>
        <taxon>Eukaryota</taxon>
        <taxon>Viridiplantae</taxon>
        <taxon>Streptophyta</taxon>
        <taxon>Embryophyta</taxon>
        <taxon>Tracheophyta</taxon>
        <taxon>Spermatophyta</taxon>
        <taxon>Magnoliopsida</taxon>
        <taxon>eudicotyledons</taxon>
        <taxon>Gunneridae</taxon>
        <taxon>Pentapetalae</taxon>
        <taxon>rosids</taxon>
        <taxon>malvids</taxon>
        <taxon>Brassicales</taxon>
        <taxon>Brassicaceae</taxon>
        <taxon>Coluteocarpeae</taxon>
        <taxon>Microthlaspi</taxon>
    </lineage>
</organism>
<comment type="caution">
    <text evidence="1">The sequence shown here is derived from an EMBL/GenBank/DDBJ whole genome shotgun (WGS) entry which is preliminary data.</text>
</comment>
<keyword evidence="2" id="KW-1185">Reference proteome</keyword>
<evidence type="ECO:0000313" key="2">
    <source>
        <dbReference type="Proteomes" id="UP000467841"/>
    </source>
</evidence>
<accession>A0A6D2J7N9</accession>